<feature type="compositionally biased region" description="Low complexity" evidence="1">
    <location>
        <begin position="614"/>
        <end position="629"/>
    </location>
</feature>
<feature type="transmembrane region" description="Helical" evidence="2">
    <location>
        <begin position="127"/>
        <end position="144"/>
    </location>
</feature>
<accession>A0A9P3GMM2</accession>
<evidence type="ECO:0000313" key="4">
    <source>
        <dbReference type="Proteomes" id="UP000703269"/>
    </source>
</evidence>
<name>A0A9P3GMM2_9APHY</name>
<evidence type="ECO:0000256" key="1">
    <source>
        <dbReference type="SAM" id="MobiDB-lite"/>
    </source>
</evidence>
<dbReference type="GO" id="GO:0005200">
    <property type="term" value="F:structural constituent of cytoskeleton"/>
    <property type="evidence" value="ECO:0007669"/>
    <property type="project" value="TreeGrafter"/>
</dbReference>
<gene>
    <name evidence="3" type="ORF">PsYK624_139540</name>
</gene>
<feature type="transmembrane region" description="Helical" evidence="2">
    <location>
        <begin position="29"/>
        <end position="48"/>
    </location>
</feature>
<dbReference type="GO" id="GO:0005856">
    <property type="term" value="C:cytoskeleton"/>
    <property type="evidence" value="ECO:0007669"/>
    <property type="project" value="TreeGrafter"/>
</dbReference>
<evidence type="ECO:0000256" key="2">
    <source>
        <dbReference type="SAM" id="Phobius"/>
    </source>
</evidence>
<feature type="region of interest" description="Disordered" evidence="1">
    <location>
        <begin position="557"/>
        <end position="581"/>
    </location>
</feature>
<feature type="compositionally biased region" description="Basic and acidic residues" evidence="1">
    <location>
        <begin position="355"/>
        <end position="410"/>
    </location>
</feature>
<proteinExistence type="predicted"/>
<dbReference type="AlphaFoldDB" id="A0A9P3GMM2"/>
<evidence type="ECO:0000313" key="3">
    <source>
        <dbReference type="EMBL" id="GJE97733.1"/>
    </source>
</evidence>
<dbReference type="OrthoDB" id="2548929at2759"/>
<organism evidence="3 4">
    <name type="scientific">Phanerochaete sordida</name>
    <dbReference type="NCBI Taxonomy" id="48140"/>
    <lineage>
        <taxon>Eukaryota</taxon>
        <taxon>Fungi</taxon>
        <taxon>Dikarya</taxon>
        <taxon>Basidiomycota</taxon>
        <taxon>Agaricomycotina</taxon>
        <taxon>Agaricomycetes</taxon>
        <taxon>Polyporales</taxon>
        <taxon>Phanerochaetaceae</taxon>
        <taxon>Phanerochaete</taxon>
    </lineage>
</organism>
<dbReference type="PANTHER" id="PTHR47357">
    <property type="entry name" value="COP1-INTERACTIVE PROTEIN 1"/>
    <property type="match status" value="1"/>
</dbReference>
<comment type="caution">
    <text evidence="3">The sequence shown here is derived from an EMBL/GenBank/DDBJ whole genome shotgun (WGS) entry which is preliminary data.</text>
</comment>
<feature type="compositionally biased region" description="Basic and acidic residues" evidence="1">
    <location>
        <begin position="765"/>
        <end position="776"/>
    </location>
</feature>
<feature type="region of interest" description="Disordered" evidence="1">
    <location>
        <begin position="216"/>
        <end position="309"/>
    </location>
</feature>
<sequence length="964" mass="106393">MVFGGFGIMLYGGDSPLLAWDKVLDKVDVQSMFFATMFMIIILVLAYLTNPSETSFRTYLTEQSFRQHLSRLDDSHQDDQSDSDDSGVHFTLSRSRQALQKGTSSYDSTPPFRFTSRATVSLRTPKHVFYSFGIMTIAAVLPTGRSGSKGRSSDCTGFMVSESWFIGAFGKWWRGGPIQSWWIDTVANNKDTERCSSGILDMKAFDGLECYEGISMNQPGLSPPSRDSPQKFRSTERAVQRTTSNTHRSTTPPPLPKSASLPLHVQRQPTDKTHSQRHAQAPSQPTVTPAPTPSAVLNPPQLNPSPSTLFDQSPVISEILRQISATKSTVYDLRTQLSEFRTQAQQSHAAIQSDLDTHRARKREEDSSRQELKQRTKTLEDSKRSAESCKRDAEKRLRAAESARNSASERIERLDKEIGALKERMGQDEEAIISSKVEADEAEEGLMEELEKKKKEIKVAEDVVAALNSRTKELEEKIAAEEERVKRAKEQAELRKQDRDFYPLHVVNPQEAASTWSPIVPPSQPTACDVHEQINSDGAAQIEVFPTAMQFPTMQSRRPSLTEEPQGFSTSPRPRHLSLGGISNFRERNNINILEPARPQIVLRPPVVQDDLPTSKSSSRSQSTRFSPFADNELDVPAFDKQGLGVSPRSTSLIPTSLIQSLDSGGPSEDLSRSFQSDNDAILDRDWRKMHPFPGAAVENPAVFNSSPTSLTCPSFDGIDHEDPFEIRPPPPPIRHRIISDGADSVRAFNNVRTTSEPQPLSRSRTRESDEGEKTVGHRRWFSNPRDAKDKKGLNPEAKVFQFKKTFPMFGGSASAVKHSPYDGLVSEPSSFASTLSVPSIFAPSSDSDSAFSTLSMRAFAPSPAEREALARAAGTSTNTSLERLPTLSEIGSMPPSPNHVHAIAAGGAPQHSPPHGLADHGAGARSLLAPSFAGFPWLHALPRMKKPKFSPWDDEADAEGDAR</sequence>
<feature type="region of interest" description="Disordered" evidence="1">
    <location>
        <begin position="750"/>
        <end position="792"/>
    </location>
</feature>
<feature type="compositionally biased region" description="Low complexity" evidence="1">
    <location>
        <begin position="279"/>
        <end position="296"/>
    </location>
</feature>
<feature type="compositionally biased region" description="Polar residues" evidence="1">
    <location>
        <begin position="751"/>
        <end position="763"/>
    </location>
</feature>
<keyword evidence="2" id="KW-1133">Transmembrane helix</keyword>
<dbReference type="PANTHER" id="PTHR47357:SF1">
    <property type="entry name" value="SPINDLE POLE BODY COMPONENT 110"/>
    <property type="match status" value="1"/>
</dbReference>
<protein>
    <submittedName>
        <fullName evidence="3">Uncharacterized protein</fullName>
    </submittedName>
</protein>
<keyword evidence="2" id="KW-0812">Transmembrane</keyword>
<keyword evidence="4" id="KW-1185">Reference proteome</keyword>
<keyword evidence="2" id="KW-0472">Membrane</keyword>
<feature type="region of interest" description="Disordered" evidence="1">
    <location>
        <begin position="342"/>
        <end position="410"/>
    </location>
</feature>
<feature type="compositionally biased region" description="Basic and acidic residues" evidence="1">
    <location>
        <begin position="228"/>
        <end position="239"/>
    </location>
</feature>
<reference evidence="3 4" key="1">
    <citation type="submission" date="2021-08" db="EMBL/GenBank/DDBJ databases">
        <title>Draft Genome Sequence of Phanerochaete sordida strain YK-624.</title>
        <authorList>
            <person name="Mori T."/>
            <person name="Dohra H."/>
            <person name="Suzuki T."/>
            <person name="Kawagishi H."/>
            <person name="Hirai H."/>
        </authorList>
    </citation>
    <scope>NUCLEOTIDE SEQUENCE [LARGE SCALE GENOMIC DNA]</scope>
    <source>
        <strain evidence="3 4">YK-624</strain>
    </source>
</reference>
<dbReference type="Proteomes" id="UP000703269">
    <property type="component" value="Unassembled WGS sequence"/>
</dbReference>
<dbReference type="EMBL" id="BPQB01000076">
    <property type="protein sequence ID" value="GJE97733.1"/>
    <property type="molecule type" value="Genomic_DNA"/>
</dbReference>
<feature type="region of interest" description="Disordered" evidence="1">
    <location>
        <begin position="870"/>
        <end position="923"/>
    </location>
</feature>
<feature type="region of interest" description="Disordered" evidence="1">
    <location>
        <begin position="604"/>
        <end position="629"/>
    </location>
</feature>